<feature type="transmembrane region" description="Helical" evidence="14">
    <location>
        <begin position="204"/>
        <end position="228"/>
    </location>
</feature>
<feature type="transmembrane region" description="Helical" evidence="14">
    <location>
        <begin position="69"/>
        <end position="90"/>
    </location>
</feature>
<evidence type="ECO:0000256" key="13">
    <source>
        <dbReference type="RuleBase" id="RU000688"/>
    </source>
</evidence>
<dbReference type="InterPro" id="IPR017452">
    <property type="entry name" value="GPCR_Rhodpsn_7TM"/>
</dbReference>
<dbReference type="Ensembl" id="ENSLCAT00010041390.1">
    <property type="protein sequence ID" value="ENSLCAP00010040433.1"/>
    <property type="gene ID" value="ENSLCAG00010018913.1"/>
</dbReference>
<reference evidence="17" key="1">
    <citation type="submission" date="2015-09" db="EMBL/GenBank/DDBJ databases">
        <authorList>
            <person name="Sai Rama Sridatta P."/>
        </authorList>
    </citation>
    <scope>NUCLEOTIDE SEQUENCE [LARGE SCALE GENOMIC DNA]</scope>
</reference>
<dbReference type="SUPFAM" id="SSF81321">
    <property type="entry name" value="Family A G protein-coupled receptor-like"/>
    <property type="match status" value="1"/>
</dbReference>
<dbReference type="Pfam" id="PF13853">
    <property type="entry name" value="7tm_4"/>
    <property type="match status" value="1"/>
</dbReference>
<reference evidence="16" key="3">
    <citation type="submission" date="2025-09" db="UniProtKB">
        <authorList>
            <consortium name="Ensembl"/>
        </authorList>
    </citation>
    <scope>IDENTIFICATION</scope>
</reference>
<dbReference type="GO" id="GO:0005886">
    <property type="term" value="C:plasma membrane"/>
    <property type="evidence" value="ECO:0007669"/>
    <property type="project" value="UniProtKB-SubCell"/>
</dbReference>
<protein>
    <recommendedName>
        <fullName evidence="14">Olfactory receptor</fullName>
    </recommendedName>
</protein>
<dbReference type="AlphaFoldDB" id="A0A4W6EMR1"/>
<dbReference type="GO" id="GO:0004984">
    <property type="term" value="F:olfactory receptor activity"/>
    <property type="evidence" value="ECO:0007669"/>
    <property type="project" value="InterPro"/>
</dbReference>
<dbReference type="PRINTS" id="PR00237">
    <property type="entry name" value="GPCRRHODOPSN"/>
</dbReference>
<evidence type="ECO:0000256" key="6">
    <source>
        <dbReference type="ARBA" id="ARBA00022989"/>
    </source>
</evidence>
<dbReference type="GO" id="GO:0005549">
    <property type="term" value="F:odorant binding"/>
    <property type="evidence" value="ECO:0007669"/>
    <property type="project" value="TreeGrafter"/>
</dbReference>
<feature type="transmembrane region" description="Helical" evidence="14">
    <location>
        <begin position="249"/>
        <end position="267"/>
    </location>
</feature>
<keyword evidence="4 13" id="KW-0812">Transmembrane</keyword>
<dbReference type="PROSITE" id="PS00237">
    <property type="entry name" value="G_PROTEIN_RECEP_F1_1"/>
    <property type="match status" value="1"/>
</dbReference>
<feature type="transmembrane region" description="Helical" evidence="14">
    <location>
        <begin position="36"/>
        <end position="62"/>
    </location>
</feature>
<dbReference type="InterPro" id="IPR000276">
    <property type="entry name" value="GPCR_Rhodpsn"/>
</dbReference>
<dbReference type="PROSITE" id="PS50262">
    <property type="entry name" value="G_PROTEIN_RECEP_F1_2"/>
    <property type="match status" value="1"/>
</dbReference>
<keyword evidence="9" id="KW-1015">Disulfide bond</keyword>
<dbReference type="Gene3D" id="1.20.1070.10">
    <property type="entry name" value="Rhodopsin 7-helix transmembrane proteins"/>
    <property type="match status" value="1"/>
</dbReference>
<evidence type="ECO:0000259" key="15">
    <source>
        <dbReference type="PROSITE" id="PS50262"/>
    </source>
</evidence>
<keyword evidence="6 14" id="KW-1133">Transmembrane helix</keyword>
<evidence type="ECO:0000256" key="14">
    <source>
        <dbReference type="RuleBase" id="RU363047"/>
    </source>
</evidence>
<dbReference type="Proteomes" id="UP000314980">
    <property type="component" value="Unassembled WGS sequence"/>
</dbReference>
<accession>A0A4W6EMR1</accession>
<keyword evidence="2 14" id="KW-1003">Cell membrane</keyword>
<dbReference type="GeneTree" id="ENSGT01030000234640"/>
<evidence type="ECO:0000256" key="7">
    <source>
        <dbReference type="ARBA" id="ARBA00023040"/>
    </source>
</evidence>
<evidence type="ECO:0000256" key="8">
    <source>
        <dbReference type="ARBA" id="ARBA00023136"/>
    </source>
</evidence>
<feature type="transmembrane region" description="Helical" evidence="14">
    <location>
        <begin position="152"/>
        <end position="173"/>
    </location>
</feature>
<dbReference type="PANTHER" id="PTHR26451:SF847">
    <property type="entry name" value="ODORANT RECEPTOR-RELATED"/>
    <property type="match status" value="1"/>
</dbReference>
<reference evidence="16" key="2">
    <citation type="submission" date="2025-08" db="UniProtKB">
        <authorList>
            <consortium name="Ensembl"/>
        </authorList>
    </citation>
    <scope>IDENTIFICATION</scope>
</reference>
<keyword evidence="8 14" id="KW-0472">Membrane</keyword>
<dbReference type="InParanoid" id="A0A4W6EMR1"/>
<comment type="subcellular location">
    <subcellularLocation>
        <location evidence="1 14">Cell membrane</location>
        <topology evidence="1 14">Multi-pass membrane protein</topology>
    </subcellularLocation>
</comment>
<dbReference type="PANTHER" id="PTHR26451">
    <property type="entry name" value="G_PROTEIN_RECEP_F1_2 DOMAIN-CONTAINING PROTEIN"/>
    <property type="match status" value="1"/>
</dbReference>
<keyword evidence="10 13" id="KW-0675">Receptor</keyword>
<keyword evidence="17" id="KW-1185">Reference proteome</keyword>
<evidence type="ECO:0000256" key="10">
    <source>
        <dbReference type="ARBA" id="ARBA00023170"/>
    </source>
</evidence>
<evidence type="ECO:0000256" key="2">
    <source>
        <dbReference type="ARBA" id="ARBA00022475"/>
    </source>
</evidence>
<name>A0A4W6EMR1_LATCA</name>
<evidence type="ECO:0000313" key="16">
    <source>
        <dbReference type="Ensembl" id="ENSLCAP00010040433.1"/>
    </source>
</evidence>
<feature type="transmembrane region" description="Helical" evidence="14">
    <location>
        <begin position="279"/>
        <end position="302"/>
    </location>
</feature>
<evidence type="ECO:0000256" key="5">
    <source>
        <dbReference type="ARBA" id="ARBA00022725"/>
    </source>
</evidence>
<comment type="similarity">
    <text evidence="13">Belongs to the G-protein coupled receptor 1 family.</text>
</comment>
<sequence>PPRPSTCGPLNLKMDDELNVTYITIGGYVKVNKYRYVYFLIMFTVYILIICCNSTIVSLIVIHQNLHEPMYIFIAALLLNCVLYSTTVYPKLLIDFLSEKQIISYSACVLQLFTFYFFGSSEFLLLAAMAYDRYVSICKPLQYPTIMTKNTVRILLILSWFVSACHIAVPAIISAETKLCNFTLKGIFCNNTIFQLHCVRSRLLTIYGVVALIDLVILPMLFIICTYIKIIIISYQSCREVRKKVAETCLPHLLVLISFSCWSAYDVSIARVESNFPKIAHLVMTLQIVLYHPLFNPLIYGLKMKAISKHLRRLFCTAKII</sequence>
<evidence type="ECO:0000256" key="4">
    <source>
        <dbReference type="ARBA" id="ARBA00022692"/>
    </source>
</evidence>
<dbReference type="GO" id="GO:0004930">
    <property type="term" value="F:G protein-coupled receptor activity"/>
    <property type="evidence" value="ECO:0007669"/>
    <property type="project" value="UniProtKB-KW"/>
</dbReference>
<evidence type="ECO:0000256" key="12">
    <source>
        <dbReference type="ARBA" id="ARBA00023224"/>
    </source>
</evidence>
<evidence type="ECO:0000313" key="17">
    <source>
        <dbReference type="Proteomes" id="UP000314980"/>
    </source>
</evidence>
<feature type="domain" description="G-protein coupled receptors family 1 profile" evidence="15">
    <location>
        <begin position="52"/>
        <end position="300"/>
    </location>
</feature>
<evidence type="ECO:0000256" key="3">
    <source>
        <dbReference type="ARBA" id="ARBA00022606"/>
    </source>
</evidence>
<gene>
    <name evidence="16" type="primary">LOC108881958</name>
</gene>
<evidence type="ECO:0000256" key="1">
    <source>
        <dbReference type="ARBA" id="ARBA00004651"/>
    </source>
</evidence>
<proteinExistence type="inferred from homology"/>
<dbReference type="FunFam" id="1.20.1070.10:FF:000024">
    <property type="entry name" value="Olfactory receptor"/>
    <property type="match status" value="1"/>
</dbReference>
<evidence type="ECO:0000256" key="11">
    <source>
        <dbReference type="ARBA" id="ARBA00023180"/>
    </source>
</evidence>
<evidence type="ECO:0000256" key="9">
    <source>
        <dbReference type="ARBA" id="ARBA00023157"/>
    </source>
</evidence>
<keyword evidence="12 13" id="KW-0807">Transducer</keyword>
<keyword evidence="7 13" id="KW-0297">G-protein coupled receptor</keyword>
<keyword evidence="3 14" id="KW-0716">Sensory transduction</keyword>
<feature type="transmembrane region" description="Helical" evidence="14">
    <location>
        <begin position="102"/>
        <end position="131"/>
    </location>
</feature>
<keyword evidence="5 14" id="KW-0552">Olfaction</keyword>
<organism evidence="16 17">
    <name type="scientific">Lates calcarifer</name>
    <name type="common">Barramundi</name>
    <name type="synonym">Holocentrus calcarifer</name>
    <dbReference type="NCBI Taxonomy" id="8187"/>
    <lineage>
        <taxon>Eukaryota</taxon>
        <taxon>Metazoa</taxon>
        <taxon>Chordata</taxon>
        <taxon>Craniata</taxon>
        <taxon>Vertebrata</taxon>
        <taxon>Euteleostomi</taxon>
        <taxon>Actinopterygii</taxon>
        <taxon>Neopterygii</taxon>
        <taxon>Teleostei</taxon>
        <taxon>Neoteleostei</taxon>
        <taxon>Acanthomorphata</taxon>
        <taxon>Carangaria</taxon>
        <taxon>Carangaria incertae sedis</taxon>
        <taxon>Centropomidae</taxon>
        <taxon>Lates</taxon>
    </lineage>
</organism>
<dbReference type="InterPro" id="IPR000725">
    <property type="entry name" value="Olfact_rcpt"/>
</dbReference>
<keyword evidence="11" id="KW-0325">Glycoprotein</keyword>
<dbReference type="InterPro" id="IPR052921">
    <property type="entry name" value="GPCR1_Superfamily_Member"/>
</dbReference>
<dbReference type="PRINTS" id="PR00245">
    <property type="entry name" value="OLFACTORYR"/>
</dbReference>